<name>A0AAE3F070_9FLAO</name>
<keyword evidence="2" id="KW-1185">Reference proteome</keyword>
<feature type="non-terminal residue" evidence="1">
    <location>
        <position position="1"/>
    </location>
</feature>
<evidence type="ECO:0000313" key="2">
    <source>
        <dbReference type="Proteomes" id="UP001200642"/>
    </source>
</evidence>
<gene>
    <name evidence="1" type="ORF">K8352_19855</name>
</gene>
<dbReference type="AlphaFoldDB" id="A0AAE3F070"/>
<feature type="non-terminal residue" evidence="1">
    <location>
        <position position="105"/>
    </location>
</feature>
<sequence length="105" mass="11642">ERYVGSYDDVTMGYIGLVPGNTYYISVDSYNTSTYGTFTLCLEDQVDYDYYEGAIDVTGFINSCSPDAAYDTRGATPDKNAGSNWNNSGPKYNRWFKFTAPATGQ</sequence>
<dbReference type="RefSeq" id="WP_317904132.1">
    <property type="nucleotide sequence ID" value="NZ_JAIRBC010000148.1"/>
</dbReference>
<organism evidence="1 2">
    <name type="scientific">Cerina litoralis</name>
    <dbReference type="NCBI Taxonomy" id="2874477"/>
    <lineage>
        <taxon>Bacteria</taxon>
        <taxon>Pseudomonadati</taxon>
        <taxon>Bacteroidota</taxon>
        <taxon>Flavobacteriia</taxon>
        <taxon>Flavobacteriales</taxon>
        <taxon>Flavobacteriaceae</taxon>
        <taxon>Cerina</taxon>
    </lineage>
</organism>
<accession>A0AAE3F070</accession>
<dbReference type="EMBL" id="JAIRBC010000148">
    <property type="protein sequence ID" value="MCG2463016.1"/>
    <property type="molecule type" value="Genomic_DNA"/>
</dbReference>
<proteinExistence type="predicted"/>
<protein>
    <submittedName>
        <fullName evidence="1">Uncharacterized protein</fullName>
    </submittedName>
</protein>
<comment type="caution">
    <text evidence="1">The sequence shown here is derived from an EMBL/GenBank/DDBJ whole genome shotgun (WGS) entry which is preliminary data.</text>
</comment>
<dbReference type="Proteomes" id="UP001200642">
    <property type="component" value="Unassembled WGS sequence"/>
</dbReference>
<reference evidence="1" key="1">
    <citation type="submission" date="2023-02" db="EMBL/GenBank/DDBJ databases">
        <title>Genome of Flavobacteriaceae gen. nov. sp. strain F89.</title>
        <authorList>
            <person name="Wang Y."/>
        </authorList>
    </citation>
    <scope>NUCLEOTIDE SEQUENCE</scope>
    <source>
        <strain evidence="1">F89</strain>
    </source>
</reference>
<evidence type="ECO:0000313" key="1">
    <source>
        <dbReference type="EMBL" id="MCG2463016.1"/>
    </source>
</evidence>